<dbReference type="Proteomes" id="UP000094389">
    <property type="component" value="Unassembled WGS sequence"/>
</dbReference>
<feature type="domain" description="Origin recognition complex subunit 3 N-terminal" evidence="6">
    <location>
        <begin position="5"/>
        <end position="359"/>
    </location>
</feature>
<dbReference type="Pfam" id="PF07034">
    <property type="entry name" value="ORC3_N"/>
    <property type="match status" value="1"/>
</dbReference>
<comment type="subcellular location">
    <subcellularLocation>
        <location evidence="1">Nucleus</location>
    </subcellularLocation>
</comment>
<dbReference type="CDD" id="cd20704">
    <property type="entry name" value="Orc3"/>
    <property type="match status" value="1"/>
</dbReference>
<dbReference type="GO" id="GO:0006270">
    <property type="term" value="P:DNA replication initiation"/>
    <property type="evidence" value="ECO:0007669"/>
    <property type="project" value="TreeGrafter"/>
</dbReference>
<dbReference type="PANTHER" id="PTHR12748:SF0">
    <property type="entry name" value="ORIGIN RECOGNITION COMPLEX SUBUNIT 3"/>
    <property type="match status" value="1"/>
</dbReference>
<evidence type="ECO:0000259" key="6">
    <source>
        <dbReference type="Pfam" id="PF07034"/>
    </source>
</evidence>
<dbReference type="STRING" id="983966.A0A1E4S3Q2"/>
<keyword evidence="5" id="KW-0539">Nucleus</keyword>
<accession>A0A1E4S3Q2</accession>
<dbReference type="AlphaFoldDB" id="A0A1E4S3Q2"/>
<gene>
    <name evidence="8" type="ORF">CYBJADRAFT_166866</name>
</gene>
<evidence type="ECO:0000256" key="5">
    <source>
        <dbReference type="ARBA" id="ARBA00023242"/>
    </source>
</evidence>
<dbReference type="GO" id="GO:0031261">
    <property type="term" value="C:DNA replication preinitiation complex"/>
    <property type="evidence" value="ECO:0007669"/>
    <property type="project" value="TreeGrafter"/>
</dbReference>
<evidence type="ECO:0000313" key="9">
    <source>
        <dbReference type="Proteomes" id="UP000094389"/>
    </source>
</evidence>
<proteinExistence type="inferred from homology"/>
<evidence type="ECO:0000256" key="3">
    <source>
        <dbReference type="ARBA" id="ARBA00022705"/>
    </source>
</evidence>
<sequence length="736" mass="84970">MNEEQYMQSQQTAYVLKKSKRQRVDTDGSLISGEAKPYSLNGTPFLQLFKGDEPKEYTALRYSTFQSRKTYQDTKLKSTLSSLTLLSSNDIEAIVANPLGETMDTCVLLSNSSISTSLVFLSQLTTHLTANNNYKVVTINSKESRTMRSTLKAIVKGITGDADSNVQAIENFQKDQLIDLDDFDDFNDDEEDEDEIKTFDRRHPWDLDIAQEWCDLVWKKNGNNIHTSQLRIVLVIEDIESFNLSLLNALLRLLHSYSDRLPLKLIFNVGTNIKTFSQKLSHDVLHMMTFHRFNIEQTDQIINRVVSDLVVPDTLLLDEELAGFILRRFKGSVKNVGDFMNTITYANMTHFFANPLSIIPFLGEEQLMELPTRYLNALKTLPSFRKYISSLVDSANDNSKLKSLLQSDDATRQLLIKSIKSFKIYTHCLKSVFWLFTEVIGKRTFRTGMTHLEIYCKLTSRDSLISKQLVSELLLKLDSITVEDLKDIFAEIEQESHDNDFLHGLFFKLKTHVDFNSLDGFRGSSYAEKMNFKIESRKLVKLFISILSDFLKSNIENPYHITFHELFTLSDVDVVKQNLVPSTKNDIMEALINPEAYLEGSCTGHEVLDRLNNSMEPVISTMFTIYRETTLDLNIYDYYAVFKSSLPKDEIMRDLELILDDESNILESYLSDELRFKYIYQFFNDKNIPTELKWDKLTLTFFLQKCEELVYCGFFKQKLHAKKKAGSLEKAVWKDV</sequence>
<dbReference type="InterPro" id="IPR040855">
    <property type="entry name" value="ORC_WH_C"/>
</dbReference>
<evidence type="ECO:0000256" key="2">
    <source>
        <dbReference type="ARBA" id="ARBA00010977"/>
    </source>
</evidence>
<keyword evidence="9" id="KW-1185">Reference proteome</keyword>
<evidence type="ECO:0000256" key="1">
    <source>
        <dbReference type="ARBA" id="ARBA00004123"/>
    </source>
</evidence>
<reference evidence="8 9" key="1">
    <citation type="journal article" date="2016" name="Proc. Natl. Acad. Sci. U.S.A.">
        <title>Comparative genomics of biotechnologically important yeasts.</title>
        <authorList>
            <person name="Riley R."/>
            <person name="Haridas S."/>
            <person name="Wolfe K.H."/>
            <person name="Lopes M.R."/>
            <person name="Hittinger C.T."/>
            <person name="Goeker M."/>
            <person name="Salamov A.A."/>
            <person name="Wisecaver J.H."/>
            <person name="Long T.M."/>
            <person name="Calvey C.H."/>
            <person name="Aerts A.L."/>
            <person name="Barry K.W."/>
            <person name="Choi C."/>
            <person name="Clum A."/>
            <person name="Coughlan A.Y."/>
            <person name="Deshpande S."/>
            <person name="Douglass A.P."/>
            <person name="Hanson S.J."/>
            <person name="Klenk H.-P."/>
            <person name="LaButti K.M."/>
            <person name="Lapidus A."/>
            <person name="Lindquist E.A."/>
            <person name="Lipzen A.M."/>
            <person name="Meier-Kolthoff J.P."/>
            <person name="Ohm R.A."/>
            <person name="Otillar R.P."/>
            <person name="Pangilinan J.L."/>
            <person name="Peng Y."/>
            <person name="Rokas A."/>
            <person name="Rosa C.A."/>
            <person name="Scheuner C."/>
            <person name="Sibirny A.A."/>
            <person name="Slot J.C."/>
            <person name="Stielow J.B."/>
            <person name="Sun H."/>
            <person name="Kurtzman C.P."/>
            <person name="Blackwell M."/>
            <person name="Grigoriev I.V."/>
            <person name="Jeffries T.W."/>
        </authorList>
    </citation>
    <scope>NUCLEOTIDE SEQUENCE [LARGE SCALE GENOMIC DNA]</scope>
    <source>
        <strain evidence="9">ATCC 18201 / CBS 1600 / BCRC 20928 / JCM 3617 / NBRC 0987 / NRRL Y-1542</strain>
    </source>
</reference>
<dbReference type="RefSeq" id="XP_020071173.1">
    <property type="nucleotide sequence ID" value="XM_020214663.1"/>
</dbReference>
<dbReference type="Pfam" id="PF18137">
    <property type="entry name" value="WHD_ORC"/>
    <property type="match status" value="1"/>
</dbReference>
<dbReference type="PANTHER" id="PTHR12748">
    <property type="entry name" value="ORIGIN RECOGNITION COMPLEX SUBUNIT 3"/>
    <property type="match status" value="1"/>
</dbReference>
<dbReference type="GeneID" id="30989059"/>
<dbReference type="OMA" id="CPTFMFF"/>
<dbReference type="EMBL" id="KV453928">
    <property type="protein sequence ID" value="ODV74134.1"/>
    <property type="molecule type" value="Genomic_DNA"/>
</dbReference>
<evidence type="ECO:0000259" key="7">
    <source>
        <dbReference type="Pfam" id="PF18137"/>
    </source>
</evidence>
<dbReference type="SUPFAM" id="SSF52540">
    <property type="entry name" value="P-loop containing nucleoside triphosphate hydrolases"/>
    <property type="match status" value="1"/>
</dbReference>
<feature type="domain" description="Origin recognition complex subunit 3 winged helix C-terminal" evidence="7">
    <location>
        <begin position="586"/>
        <end position="733"/>
    </location>
</feature>
<dbReference type="InterPro" id="IPR020795">
    <property type="entry name" value="ORC3"/>
</dbReference>
<dbReference type="InterPro" id="IPR045667">
    <property type="entry name" value="ORC3_N"/>
</dbReference>
<dbReference type="GO" id="GO:0005664">
    <property type="term" value="C:nuclear origin of replication recognition complex"/>
    <property type="evidence" value="ECO:0007669"/>
    <property type="project" value="InterPro"/>
</dbReference>
<dbReference type="GO" id="GO:0003688">
    <property type="term" value="F:DNA replication origin binding"/>
    <property type="evidence" value="ECO:0007669"/>
    <property type="project" value="TreeGrafter"/>
</dbReference>
<evidence type="ECO:0000313" key="8">
    <source>
        <dbReference type="EMBL" id="ODV74134.1"/>
    </source>
</evidence>
<keyword evidence="4" id="KW-0238">DNA-binding</keyword>
<protein>
    <submittedName>
        <fullName evidence="8">Uncharacterized protein</fullName>
    </submittedName>
</protein>
<keyword evidence="3" id="KW-0235">DNA replication</keyword>
<name>A0A1E4S3Q2_CYBJN</name>
<comment type="similarity">
    <text evidence="2">Belongs to the ORC3 family.</text>
</comment>
<dbReference type="GO" id="GO:0005656">
    <property type="term" value="C:nuclear pre-replicative complex"/>
    <property type="evidence" value="ECO:0007669"/>
    <property type="project" value="TreeGrafter"/>
</dbReference>
<dbReference type="InterPro" id="IPR027417">
    <property type="entry name" value="P-loop_NTPase"/>
</dbReference>
<dbReference type="OrthoDB" id="10265211at2759"/>
<evidence type="ECO:0000256" key="4">
    <source>
        <dbReference type="ARBA" id="ARBA00023125"/>
    </source>
</evidence>
<organism evidence="8 9">
    <name type="scientific">Cyberlindnera jadinii (strain ATCC 18201 / CBS 1600 / BCRC 20928 / JCM 3617 / NBRC 0987 / NRRL Y-1542)</name>
    <name type="common">Torula yeast</name>
    <name type="synonym">Candida utilis</name>
    <dbReference type="NCBI Taxonomy" id="983966"/>
    <lineage>
        <taxon>Eukaryota</taxon>
        <taxon>Fungi</taxon>
        <taxon>Dikarya</taxon>
        <taxon>Ascomycota</taxon>
        <taxon>Saccharomycotina</taxon>
        <taxon>Saccharomycetes</taxon>
        <taxon>Phaffomycetales</taxon>
        <taxon>Phaffomycetaceae</taxon>
        <taxon>Cyberlindnera</taxon>
    </lineage>
</organism>